<dbReference type="PANTHER" id="PTHR28008">
    <property type="entry name" value="DOMAIN PROTEIN, PUTATIVE (AFU_ORTHOLOGUE AFUA_3G10980)-RELATED"/>
    <property type="match status" value="1"/>
</dbReference>
<evidence type="ECO:0000313" key="6">
    <source>
        <dbReference type="Proteomes" id="UP000321726"/>
    </source>
</evidence>
<feature type="transmembrane region" description="Helical" evidence="1">
    <location>
        <begin position="100"/>
        <end position="118"/>
    </location>
</feature>
<evidence type="ECO:0000313" key="5">
    <source>
        <dbReference type="Proteomes" id="UP000184123"/>
    </source>
</evidence>
<dbReference type="RefSeq" id="WP_073437242.1">
    <property type="nucleotide sequence ID" value="NZ_BJXU01000188.1"/>
</dbReference>
<dbReference type="STRING" id="44933.SAMN05660971_04274"/>
<keyword evidence="1" id="KW-0812">Transmembrane</keyword>
<accession>A0A1M7MMI2</accession>
<dbReference type="Pfam" id="PF04892">
    <property type="entry name" value="VanZ"/>
    <property type="match status" value="1"/>
</dbReference>
<organism evidence="4 5">
    <name type="scientific">Halomonas cupida</name>
    <dbReference type="NCBI Taxonomy" id="44933"/>
    <lineage>
        <taxon>Bacteria</taxon>
        <taxon>Pseudomonadati</taxon>
        <taxon>Pseudomonadota</taxon>
        <taxon>Gammaproteobacteria</taxon>
        <taxon>Oceanospirillales</taxon>
        <taxon>Halomonadaceae</taxon>
        <taxon>Halomonas</taxon>
    </lineage>
</organism>
<dbReference type="InterPro" id="IPR006976">
    <property type="entry name" value="VanZ-like"/>
</dbReference>
<evidence type="ECO:0000259" key="2">
    <source>
        <dbReference type="Pfam" id="PF04892"/>
    </source>
</evidence>
<dbReference type="AlphaFoldDB" id="A0A1M7MMI2"/>
<feature type="transmembrane region" description="Helical" evidence="1">
    <location>
        <begin position="47"/>
        <end position="63"/>
    </location>
</feature>
<dbReference type="EMBL" id="BJXU01000188">
    <property type="protein sequence ID" value="GEN26107.1"/>
    <property type="molecule type" value="Genomic_DNA"/>
</dbReference>
<feature type="domain" description="VanZ-like" evidence="2">
    <location>
        <begin position="49"/>
        <end position="116"/>
    </location>
</feature>
<dbReference type="NCBIfam" id="NF037970">
    <property type="entry name" value="vanZ_1"/>
    <property type="match status" value="1"/>
</dbReference>
<reference evidence="4 5" key="1">
    <citation type="submission" date="2016-11" db="EMBL/GenBank/DDBJ databases">
        <authorList>
            <person name="Jaros S."/>
            <person name="Januszkiewicz K."/>
            <person name="Wedrychowicz H."/>
        </authorList>
    </citation>
    <scope>NUCLEOTIDE SEQUENCE [LARGE SCALE GENOMIC DNA]</scope>
    <source>
        <strain evidence="4 5">DSM 4740</strain>
    </source>
</reference>
<reference evidence="3 6" key="2">
    <citation type="submission" date="2019-07" db="EMBL/GenBank/DDBJ databases">
        <title>Whole genome shotgun sequence of Halomonas cupida NBRC 102219.</title>
        <authorList>
            <person name="Hosoyama A."/>
            <person name="Uohara A."/>
            <person name="Ohji S."/>
            <person name="Ichikawa N."/>
        </authorList>
    </citation>
    <scope>NUCLEOTIDE SEQUENCE [LARGE SCALE GENOMIC DNA]</scope>
    <source>
        <strain evidence="3 6">NBRC 102219</strain>
    </source>
</reference>
<keyword evidence="1" id="KW-1133">Transmembrane helix</keyword>
<dbReference type="EMBL" id="FRCA01000018">
    <property type="protein sequence ID" value="SHM92085.1"/>
    <property type="molecule type" value="Genomic_DNA"/>
</dbReference>
<dbReference type="Proteomes" id="UP000184123">
    <property type="component" value="Unassembled WGS sequence"/>
</dbReference>
<keyword evidence="1" id="KW-0472">Membrane</keyword>
<protein>
    <submittedName>
        <fullName evidence="4">VanZ like family protein</fullName>
    </submittedName>
</protein>
<sequence length="121" mass="13105">MAMTSRWLGLLDRRRMWAWLAVLVALVIALGSLLPGDELPANLPSDKLNHLVGYMGLAALIALSSRRFWWSVILAVGFGLVIEWVQLYVPGRSGGDMLDIAANAMGALIGAGMMAWLIRAA</sequence>
<keyword evidence="6" id="KW-1185">Reference proteome</keyword>
<dbReference type="OrthoDB" id="5739642at2"/>
<dbReference type="PANTHER" id="PTHR28008:SF1">
    <property type="entry name" value="DOMAIN PROTEIN, PUTATIVE (AFU_ORTHOLOGUE AFUA_3G10980)-RELATED"/>
    <property type="match status" value="1"/>
</dbReference>
<evidence type="ECO:0000256" key="1">
    <source>
        <dbReference type="SAM" id="Phobius"/>
    </source>
</evidence>
<evidence type="ECO:0000313" key="3">
    <source>
        <dbReference type="EMBL" id="GEN26107.1"/>
    </source>
</evidence>
<proteinExistence type="predicted"/>
<feature type="transmembrane region" description="Helical" evidence="1">
    <location>
        <begin position="68"/>
        <end position="88"/>
    </location>
</feature>
<evidence type="ECO:0000313" key="4">
    <source>
        <dbReference type="EMBL" id="SHM92085.1"/>
    </source>
</evidence>
<gene>
    <name evidence="3" type="ORF">HCU01_40560</name>
    <name evidence="4" type="ORF">SAMN05660971_04274</name>
</gene>
<dbReference type="Proteomes" id="UP000321726">
    <property type="component" value="Unassembled WGS sequence"/>
</dbReference>
<name>A0A1M7MMI2_9GAMM</name>